<dbReference type="Pfam" id="PF19055">
    <property type="entry name" value="ABC2_membrane_7"/>
    <property type="match status" value="1"/>
</dbReference>
<dbReference type="InterPro" id="IPR050352">
    <property type="entry name" value="ABCG_transporters"/>
</dbReference>
<keyword evidence="4 10" id="KW-0812">Transmembrane</keyword>
<dbReference type="InterPro" id="IPR003439">
    <property type="entry name" value="ABC_transporter-like_ATP-bd"/>
</dbReference>
<comment type="similarity">
    <text evidence="2">Belongs to the ABC transporter superfamily. ABCG family. Eye pigment precursor importer (TC 3.A.1.204) subfamily.</text>
</comment>
<dbReference type="InterPro" id="IPR003593">
    <property type="entry name" value="AAA+_ATPase"/>
</dbReference>
<evidence type="ECO:0000256" key="1">
    <source>
        <dbReference type="ARBA" id="ARBA00004141"/>
    </source>
</evidence>
<accession>A0A7E6EPI1</accession>
<feature type="region of interest" description="Disordered" evidence="9">
    <location>
        <begin position="1"/>
        <end position="28"/>
    </location>
</feature>
<dbReference type="RefSeq" id="XP_036357566.1">
    <property type="nucleotide sequence ID" value="XM_036501673.1"/>
</dbReference>
<feature type="transmembrane region" description="Helical" evidence="10">
    <location>
        <begin position="636"/>
        <end position="655"/>
    </location>
</feature>
<evidence type="ECO:0000256" key="6">
    <source>
        <dbReference type="ARBA" id="ARBA00022840"/>
    </source>
</evidence>
<dbReference type="GO" id="GO:0140359">
    <property type="term" value="F:ABC-type transporter activity"/>
    <property type="evidence" value="ECO:0007669"/>
    <property type="project" value="InterPro"/>
</dbReference>
<evidence type="ECO:0000256" key="10">
    <source>
        <dbReference type="SAM" id="Phobius"/>
    </source>
</evidence>
<keyword evidence="8 10" id="KW-0472">Membrane</keyword>
<dbReference type="Proteomes" id="UP000515154">
    <property type="component" value="Linkage group LG3"/>
</dbReference>
<evidence type="ECO:0000256" key="9">
    <source>
        <dbReference type="SAM" id="MobiDB-lite"/>
    </source>
</evidence>
<dbReference type="PANTHER" id="PTHR48041:SF116">
    <property type="entry name" value="PROTEIN BROWN"/>
    <property type="match status" value="1"/>
</dbReference>
<dbReference type="GO" id="GO:0015562">
    <property type="term" value="F:efflux transmembrane transporter activity"/>
    <property type="evidence" value="ECO:0007669"/>
    <property type="project" value="UniProtKB-ARBA"/>
</dbReference>
<keyword evidence="3" id="KW-0813">Transport</keyword>
<dbReference type="InterPro" id="IPR027417">
    <property type="entry name" value="P-loop_NTPase"/>
</dbReference>
<dbReference type="FunFam" id="3.40.50.300:FF:000622">
    <property type="entry name" value="ATP-binding cassette sub-family G member 2"/>
    <property type="match status" value="1"/>
</dbReference>
<feature type="transmembrane region" description="Helical" evidence="10">
    <location>
        <begin position="435"/>
        <end position="456"/>
    </location>
</feature>
<sequence>MDETAANVENNNDQEDPKISLEIPRETPDDSNFDIDNFDFRRLSLSQQTIISIHDVSYIVKTRSLPLCGKFKEKIILSNISGIFPSGMNAIMGPTGSGKSSLLNVISGQKNPAGLSGTLLINGRLPPVNFKCKVGYVEQDDVVMPTLSVKENLLFSAALRLPASFSSEIRKERVDTLIEELGLSDVADSRVGSELIRGISGGERKRTCIGLELITSPQILFLDEPTTGLDSSTAYSVMHLLKKLSEKGKNIIFSIHQPRYSIYNLFDNITLLYNGVLAFQGPRNEALSYFESIGYICEEHNNPTDFFLDVINEETSDHEPNLTLADQEISKTKKFQDYFRKSIYYKRLTETTAIIEEEFEEYCKTSSLKRHVREPYRASFFRQLEIVSIRALKNLWRNPEASSLLIMITILFAVVIGLIYFQLDDSRMGLQNRNGVIFFIIVNQMFSSLSALDLFLKERVLFVRENSRGFYRCSSYFLAKVTCDIVPMRILPVTIFCIITYLMIGFKKDVNHFFVYYITVFFTTITASCVSFAISSGVSAFAVANTLIGLVFVFMMLFSGFLVHIDSLPKHFQWIKYLSLTRYGTVLLSINELKGMTFCPIIQGVKNCNVSVIRGNDYLEEQSIEYSEPWDLWHNLLGFFFMIIVSLVIAYITLLRINKMK</sequence>
<dbReference type="SMART" id="SM00382">
    <property type="entry name" value="AAA"/>
    <property type="match status" value="1"/>
</dbReference>
<keyword evidence="5" id="KW-0547">Nucleotide-binding</keyword>
<dbReference type="PROSITE" id="PS50893">
    <property type="entry name" value="ABC_TRANSPORTER_2"/>
    <property type="match status" value="1"/>
</dbReference>
<feature type="transmembrane region" description="Helical" evidence="10">
    <location>
        <begin position="541"/>
        <end position="565"/>
    </location>
</feature>
<evidence type="ECO:0000256" key="8">
    <source>
        <dbReference type="ARBA" id="ARBA00023136"/>
    </source>
</evidence>
<evidence type="ECO:0000313" key="13">
    <source>
        <dbReference type="RefSeq" id="XP_036357566.1"/>
    </source>
</evidence>
<keyword evidence="6" id="KW-0067">ATP-binding</keyword>
<dbReference type="KEGG" id="osn:115209552"/>
<feature type="transmembrane region" description="Helical" evidence="10">
    <location>
        <begin position="403"/>
        <end position="423"/>
    </location>
</feature>
<evidence type="ECO:0000313" key="12">
    <source>
        <dbReference type="Proteomes" id="UP000515154"/>
    </source>
</evidence>
<feature type="domain" description="ABC transporter" evidence="11">
    <location>
        <begin position="51"/>
        <end position="299"/>
    </location>
</feature>
<evidence type="ECO:0000256" key="2">
    <source>
        <dbReference type="ARBA" id="ARBA00005814"/>
    </source>
</evidence>
<dbReference type="Pfam" id="PF01061">
    <property type="entry name" value="ABC2_membrane"/>
    <property type="match status" value="1"/>
</dbReference>
<dbReference type="InterPro" id="IPR013525">
    <property type="entry name" value="ABC2_TM"/>
</dbReference>
<evidence type="ECO:0000256" key="7">
    <source>
        <dbReference type="ARBA" id="ARBA00022989"/>
    </source>
</evidence>
<dbReference type="GO" id="GO:0016324">
    <property type="term" value="C:apical plasma membrane"/>
    <property type="evidence" value="ECO:0007669"/>
    <property type="project" value="UniProtKB-ARBA"/>
</dbReference>
<gene>
    <name evidence="13" type="primary">LOC115209552</name>
</gene>
<dbReference type="GO" id="GO:0008514">
    <property type="term" value="F:organic anion transmembrane transporter activity"/>
    <property type="evidence" value="ECO:0007669"/>
    <property type="project" value="UniProtKB-ARBA"/>
</dbReference>
<keyword evidence="12" id="KW-1185">Reference proteome</keyword>
<dbReference type="AlphaFoldDB" id="A0A7E6EPI1"/>
<evidence type="ECO:0000259" key="11">
    <source>
        <dbReference type="PROSITE" id="PS50893"/>
    </source>
</evidence>
<name>A0A7E6EPI1_9MOLL</name>
<dbReference type="InterPro" id="IPR043926">
    <property type="entry name" value="ABCG_dom"/>
</dbReference>
<keyword evidence="7 10" id="KW-1133">Transmembrane helix</keyword>
<dbReference type="PANTHER" id="PTHR48041">
    <property type="entry name" value="ABC TRANSPORTER G FAMILY MEMBER 28"/>
    <property type="match status" value="1"/>
</dbReference>
<protein>
    <submittedName>
        <fullName evidence="13">Broad substrate specificity ATP-binding cassette transporter ABCG2-like</fullName>
    </submittedName>
</protein>
<evidence type="ECO:0000256" key="5">
    <source>
        <dbReference type="ARBA" id="ARBA00022741"/>
    </source>
</evidence>
<reference evidence="13" key="1">
    <citation type="submission" date="2025-08" db="UniProtKB">
        <authorList>
            <consortium name="RefSeq"/>
        </authorList>
    </citation>
    <scope>IDENTIFICATION</scope>
</reference>
<dbReference type="Pfam" id="PF00005">
    <property type="entry name" value="ABC_tran"/>
    <property type="match status" value="1"/>
</dbReference>
<feature type="compositionally biased region" description="Basic and acidic residues" evidence="9">
    <location>
        <begin position="15"/>
        <end position="28"/>
    </location>
</feature>
<organism evidence="12 13">
    <name type="scientific">Octopus sinensis</name>
    <name type="common">East Asian common octopus</name>
    <dbReference type="NCBI Taxonomy" id="2607531"/>
    <lineage>
        <taxon>Eukaryota</taxon>
        <taxon>Metazoa</taxon>
        <taxon>Spiralia</taxon>
        <taxon>Lophotrochozoa</taxon>
        <taxon>Mollusca</taxon>
        <taxon>Cephalopoda</taxon>
        <taxon>Coleoidea</taxon>
        <taxon>Octopodiformes</taxon>
        <taxon>Octopoda</taxon>
        <taxon>Incirrata</taxon>
        <taxon>Octopodidae</taxon>
        <taxon>Octopus</taxon>
    </lineage>
</organism>
<feature type="transmembrane region" description="Helical" evidence="10">
    <location>
        <begin position="514"/>
        <end position="534"/>
    </location>
</feature>
<dbReference type="Gene3D" id="3.40.50.300">
    <property type="entry name" value="P-loop containing nucleotide triphosphate hydrolases"/>
    <property type="match status" value="1"/>
</dbReference>
<dbReference type="GO" id="GO:0016887">
    <property type="term" value="F:ATP hydrolysis activity"/>
    <property type="evidence" value="ECO:0007669"/>
    <property type="project" value="InterPro"/>
</dbReference>
<feature type="transmembrane region" description="Helical" evidence="10">
    <location>
        <begin position="477"/>
        <end position="502"/>
    </location>
</feature>
<proteinExistence type="inferred from homology"/>
<dbReference type="GO" id="GO:0005524">
    <property type="term" value="F:ATP binding"/>
    <property type="evidence" value="ECO:0007669"/>
    <property type="project" value="UniProtKB-KW"/>
</dbReference>
<dbReference type="SUPFAM" id="SSF52540">
    <property type="entry name" value="P-loop containing nucleoside triphosphate hydrolases"/>
    <property type="match status" value="1"/>
</dbReference>
<evidence type="ECO:0000256" key="4">
    <source>
        <dbReference type="ARBA" id="ARBA00022692"/>
    </source>
</evidence>
<evidence type="ECO:0000256" key="3">
    <source>
        <dbReference type="ARBA" id="ARBA00022448"/>
    </source>
</evidence>
<dbReference type="CDD" id="cd03213">
    <property type="entry name" value="ABCG_EPDR"/>
    <property type="match status" value="1"/>
</dbReference>
<comment type="subcellular location">
    <subcellularLocation>
        <location evidence="1">Membrane</location>
        <topology evidence="1">Multi-pass membrane protein</topology>
    </subcellularLocation>
</comment>